<name>A0ABN7ANS1_9HEMI</name>
<gene>
    <name evidence="2" type="ORF">NTJ_05703</name>
</gene>
<protein>
    <submittedName>
        <fullName evidence="2">Uncharacterized protein</fullName>
    </submittedName>
</protein>
<feature type="region of interest" description="Disordered" evidence="1">
    <location>
        <begin position="38"/>
        <end position="60"/>
    </location>
</feature>
<organism evidence="2 3">
    <name type="scientific">Nesidiocoris tenuis</name>
    <dbReference type="NCBI Taxonomy" id="355587"/>
    <lineage>
        <taxon>Eukaryota</taxon>
        <taxon>Metazoa</taxon>
        <taxon>Ecdysozoa</taxon>
        <taxon>Arthropoda</taxon>
        <taxon>Hexapoda</taxon>
        <taxon>Insecta</taxon>
        <taxon>Pterygota</taxon>
        <taxon>Neoptera</taxon>
        <taxon>Paraneoptera</taxon>
        <taxon>Hemiptera</taxon>
        <taxon>Heteroptera</taxon>
        <taxon>Panheteroptera</taxon>
        <taxon>Cimicomorpha</taxon>
        <taxon>Miridae</taxon>
        <taxon>Dicyphina</taxon>
        <taxon>Nesidiocoris</taxon>
    </lineage>
</organism>
<evidence type="ECO:0000313" key="2">
    <source>
        <dbReference type="EMBL" id="BES92894.1"/>
    </source>
</evidence>
<proteinExistence type="predicted"/>
<dbReference type="Proteomes" id="UP001307889">
    <property type="component" value="Chromosome 4"/>
</dbReference>
<evidence type="ECO:0000313" key="3">
    <source>
        <dbReference type="Proteomes" id="UP001307889"/>
    </source>
</evidence>
<sequence>MVIRISHVYPQNKKTGTSNFQTVRIQLALTPGISRWSAGRRSRQRHLTETEAHGVGWSPRGGTACWEDKVQYGETCKRSCGRQEEIQEQDQTCWPDVVKRPDEDLTPSSAV</sequence>
<keyword evidence="3" id="KW-1185">Reference proteome</keyword>
<accession>A0ABN7ANS1</accession>
<evidence type="ECO:0000256" key="1">
    <source>
        <dbReference type="SAM" id="MobiDB-lite"/>
    </source>
</evidence>
<reference evidence="2 3" key="1">
    <citation type="submission" date="2023-09" db="EMBL/GenBank/DDBJ databases">
        <title>Nesidiocoris tenuis whole genome shotgun sequence.</title>
        <authorList>
            <person name="Shibata T."/>
            <person name="Shimoda M."/>
            <person name="Kobayashi T."/>
            <person name="Uehara T."/>
        </authorList>
    </citation>
    <scope>NUCLEOTIDE SEQUENCE [LARGE SCALE GENOMIC DNA]</scope>
    <source>
        <strain evidence="2 3">Japan</strain>
    </source>
</reference>
<dbReference type="EMBL" id="AP028912">
    <property type="protein sequence ID" value="BES92894.1"/>
    <property type="molecule type" value="Genomic_DNA"/>
</dbReference>